<feature type="transmembrane region" description="Helical" evidence="8">
    <location>
        <begin position="12"/>
        <end position="33"/>
    </location>
</feature>
<name>A0ABW2L8X4_9BACT</name>
<dbReference type="InterPro" id="IPR026392">
    <property type="entry name" value="Exo/Archaeosortase_dom"/>
</dbReference>
<proteinExistence type="predicted"/>
<feature type="transmembrane region" description="Helical" evidence="8">
    <location>
        <begin position="102"/>
        <end position="122"/>
    </location>
</feature>
<keyword evidence="5" id="KW-0378">Hydrolase</keyword>
<feature type="transmembrane region" description="Helical" evidence="8">
    <location>
        <begin position="134"/>
        <end position="161"/>
    </location>
</feature>
<dbReference type="EMBL" id="JBHTBS010000006">
    <property type="protein sequence ID" value="MFC7338123.1"/>
    <property type="molecule type" value="Genomic_DNA"/>
</dbReference>
<keyword evidence="7 8" id="KW-0472">Membrane</keyword>
<dbReference type="Proteomes" id="UP001596472">
    <property type="component" value="Unassembled WGS sequence"/>
</dbReference>
<evidence type="ECO:0000256" key="2">
    <source>
        <dbReference type="ARBA" id="ARBA00022475"/>
    </source>
</evidence>
<evidence type="ECO:0000256" key="4">
    <source>
        <dbReference type="ARBA" id="ARBA00022692"/>
    </source>
</evidence>
<gene>
    <name evidence="9" type="ORF">ACFQY0_13095</name>
</gene>
<keyword evidence="6 8" id="KW-1133">Transmembrane helix</keyword>
<evidence type="ECO:0000256" key="8">
    <source>
        <dbReference type="SAM" id="Phobius"/>
    </source>
</evidence>
<keyword evidence="3" id="KW-0645">Protease</keyword>
<protein>
    <submittedName>
        <fullName evidence="9">Exosortase/archaeosortase family protein</fullName>
    </submittedName>
</protein>
<dbReference type="InterPro" id="IPR019127">
    <property type="entry name" value="Exosortase"/>
</dbReference>
<evidence type="ECO:0000256" key="6">
    <source>
        <dbReference type="ARBA" id="ARBA00022989"/>
    </source>
</evidence>
<feature type="transmembrane region" description="Helical" evidence="8">
    <location>
        <begin position="78"/>
        <end position="96"/>
    </location>
</feature>
<dbReference type="NCBIfam" id="TIGR04178">
    <property type="entry name" value="exo_archaeo"/>
    <property type="match status" value="1"/>
</dbReference>
<keyword evidence="2" id="KW-1003">Cell membrane</keyword>
<comment type="caution">
    <text evidence="9">The sequence shown here is derived from an EMBL/GenBank/DDBJ whole genome shotgun (WGS) entry which is preliminary data.</text>
</comment>
<feature type="transmembrane region" description="Helical" evidence="8">
    <location>
        <begin position="167"/>
        <end position="184"/>
    </location>
</feature>
<accession>A0ABW2L8X4</accession>
<feature type="transmembrane region" description="Helical" evidence="8">
    <location>
        <begin position="223"/>
        <end position="243"/>
    </location>
</feature>
<dbReference type="Pfam" id="PF09721">
    <property type="entry name" value="Exosortase_EpsH"/>
    <property type="match status" value="1"/>
</dbReference>
<organism evidence="9 10">
    <name type="scientific">Haloferula chungangensis</name>
    <dbReference type="NCBI Taxonomy" id="1048331"/>
    <lineage>
        <taxon>Bacteria</taxon>
        <taxon>Pseudomonadati</taxon>
        <taxon>Verrucomicrobiota</taxon>
        <taxon>Verrucomicrobiia</taxon>
        <taxon>Verrucomicrobiales</taxon>
        <taxon>Verrucomicrobiaceae</taxon>
        <taxon>Haloferula</taxon>
    </lineage>
</organism>
<evidence type="ECO:0000313" key="10">
    <source>
        <dbReference type="Proteomes" id="UP001596472"/>
    </source>
</evidence>
<evidence type="ECO:0000313" key="9">
    <source>
        <dbReference type="EMBL" id="MFC7338123.1"/>
    </source>
</evidence>
<dbReference type="RefSeq" id="WP_379713089.1">
    <property type="nucleotide sequence ID" value="NZ_JBHTBS010000006.1"/>
</dbReference>
<evidence type="ECO:0000256" key="1">
    <source>
        <dbReference type="ARBA" id="ARBA00004651"/>
    </source>
</evidence>
<feature type="transmembrane region" description="Helical" evidence="8">
    <location>
        <begin position="263"/>
        <end position="287"/>
    </location>
</feature>
<keyword evidence="10" id="KW-1185">Reference proteome</keyword>
<sequence length="303" mass="33236">MSPPPAAIDEKGRTIFGLIFIAILWLQLCFVLIPSWEGGTYYDYGWLVPPAIAFLAYQRWQDVLPPQPAPKHQAWLKILIFLGVLSIIPIRVIEHVDALWRFPLWAHAFVMLGITHLSLVLLKGWRRSLHLAPATFMILVAVPLPTSVQSALVEALTGFILDLSSQVLPMMGFPAILSGTAFVVDGKLLDVTEGCSGIRSFQSCITAALVLGELSRFKIPTRLFLLIASLAIAIIANTIRIVTLTQIAYTEGHDAMDKAHDPVGLWTAVATYVLVAGLAWLISAWSTHGKKVKVVRKKVANSA</sequence>
<evidence type="ECO:0000256" key="7">
    <source>
        <dbReference type="ARBA" id="ARBA00023136"/>
    </source>
</evidence>
<evidence type="ECO:0000256" key="5">
    <source>
        <dbReference type="ARBA" id="ARBA00022801"/>
    </source>
</evidence>
<keyword evidence="4 8" id="KW-0812">Transmembrane</keyword>
<comment type="subcellular location">
    <subcellularLocation>
        <location evidence="1">Cell membrane</location>
        <topology evidence="1">Multi-pass membrane protein</topology>
    </subcellularLocation>
</comment>
<reference evidence="10" key="1">
    <citation type="journal article" date="2019" name="Int. J. Syst. Evol. Microbiol.">
        <title>The Global Catalogue of Microorganisms (GCM) 10K type strain sequencing project: providing services to taxonomists for standard genome sequencing and annotation.</title>
        <authorList>
            <consortium name="The Broad Institute Genomics Platform"/>
            <consortium name="The Broad Institute Genome Sequencing Center for Infectious Disease"/>
            <person name="Wu L."/>
            <person name="Ma J."/>
        </authorList>
    </citation>
    <scope>NUCLEOTIDE SEQUENCE [LARGE SCALE GENOMIC DNA]</scope>
    <source>
        <strain evidence="10">CGMCC 4.1467</strain>
    </source>
</reference>
<evidence type="ECO:0000256" key="3">
    <source>
        <dbReference type="ARBA" id="ARBA00022670"/>
    </source>
</evidence>